<dbReference type="KEGG" id="bcz:pE33L466_0149"/>
<name>Q4V1U8_BACCZ</name>
<dbReference type="AlphaFoldDB" id="Q4V1U8"/>
<proteinExistence type="predicted"/>
<keyword evidence="1" id="KW-0614">Plasmid</keyword>
<geneLocation type="plasmid" evidence="1 2">
    <name>pE33L466</name>
</geneLocation>
<dbReference type="EMBL" id="CP000040">
    <property type="protein sequence ID" value="AAY60309.1"/>
    <property type="molecule type" value="Genomic_DNA"/>
</dbReference>
<accession>Q4V1U8</accession>
<sequence>MMAIRCYLKINITLKNFTWGDSIQMLSFENTSLKDINRKLASSEVKKKLFNYLNTYKTYIKNLYFNEF</sequence>
<reference evidence="2" key="1">
    <citation type="journal article" date="2006" name="J. Bacteriol.">
        <title>Pathogenomic sequence analysis of Bacillus cereus and Bacillus thuringiensis isolates closely related to Bacillus anthracis.</title>
        <authorList>
            <person name="Han C.S."/>
            <person name="Xie G."/>
            <person name="Challacombe J.F."/>
            <person name="Altherr M.R."/>
            <person name="Bhotika S.S."/>
            <person name="Brown N."/>
            <person name="Bruce D."/>
            <person name="Campbell C.S."/>
            <person name="Campbell M.L."/>
            <person name="Chen J."/>
            <person name="Chertkov O."/>
            <person name="Cleland C."/>
            <person name="Dimitrijevic M."/>
            <person name="Doggett N.A."/>
            <person name="Fawcett J.J."/>
            <person name="Glavina T."/>
            <person name="Goodwin L.A."/>
            <person name="Green L.D."/>
            <person name="Hill K.K."/>
            <person name="Hitchcock P."/>
            <person name="Jackson P.J."/>
            <person name="Keim P."/>
            <person name="Kewalramani A.R."/>
            <person name="Longmire J."/>
            <person name="Lucas S."/>
            <person name="Malfatti S."/>
            <person name="McMurry K."/>
            <person name="Meincke L.J."/>
            <person name="Misra M."/>
            <person name="Moseman B.L."/>
            <person name="Mundt M."/>
            <person name="Munk A.C."/>
            <person name="Okinaka R.T."/>
            <person name="Parson-Quintana B."/>
            <person name="Reilly L.P."/>
            <person name="Richardson P."/>
            <person name="Robinson D.L."/>
            <person name="Rubin E."/>
            <person name="Saunders E."/>
            <person name="Tapia R."/>
            <person name="Tesmer J.G."/>
            <person name="Thayer N."/>
            <person name="Thompson L.S."/>
            <person name="Tice H."/>
            <person name="Ticknor L.O."/>
            <person name="Wills P.L."/>
            <person name="Brettin T.S."/>
            <person name="Gilna P."/>
        </authorList>
    </citation>
    <scope>NUCLEOTIDE SEQUENCE [LARGE SCALE GENOMIC DNA]</scope>
    <source>
        <strain evidence="2">ZK / E33L</strain>
        <plasmid evidence="2">pE33L466</plasmid>
    </source>
</reference>
<organism evidence="1 2">
    <name type="scientific">Bacillus cereus (strain ZK / E33L)</name>
    <dbReference type="NCBI Taxonomy" id="288681"/>
    <lineage>
        <taxon>Bacteria</taxon>
        <taxon>Bacillati</taxon>
        <taxon>Bacillota</taxon>
        <taxon>Bacilli</taxon>
        <taxon>Bacillales</taxon>
        <taxon>Bacillaceae</taxon>
        <taxon>Bacillus</taxon>
        <taxon>Bacillus cereus group</taxon>
    </lineage>
</organism>
<protein>
    <submittedName>
        <fullName evidence="1">Uncharacterized protein</fullName>
    </submittedName>
</protein>
<gene>
    <name evidence="1" type="ordered locus">pE33L466_0149</name>
</gene>
<evidence type="ECO:0000313" key="2">
    <source>
        <dbReference type="Proteomes" id="UP000002612"/>
    </source>
</evidence>
<evidence type="ECO:0000313" key="1">
    <source>
        <dbReference type="EMBL" id="AAY60309.1"/>
    </source>
</evidence>
<dbReference type="Proteomes" id="UP000002612">
    <property type="component" value="Plasmid pE33L466"/>
</dbReference>